<accession>A0A839HI33</accession>
<dbReference type="InterPro" id="IPR001646">
    <property type="entry name" value="5peptide_repeat"/>
</dbReference>
<gene>
    <name evidence="1" type="ORF">H4F90_05810</name>
</gene>
<dbReference type="Proteomes" id="UP000586093">
    <property type="component" value="Unassembled WGS sequence"/>
</dbReference>
<sequence length="235" mass="23263">MPKITIRHRGSDEALFEHEVTDEQQACGIAMRVTLEAATKAATKARANLAGADLAYADLAGVNLAGANLAGADLAGADLAGADLVGANLAGADMAGADMAGANLAGANLAGADLAYADLAYADLAGADLAGANLAGANLAGADLGGSLKLVGLRPCLHIGPIGSRAATLTLWLTDQGPRVQTGCFFGTRAAFEAAVADEHGDGCHGREYGAALALLDAHIEHWAPPATQTAVGAA</sequence>
<proteinExistence type="predicted"/>
<dbReference type="SUPFAM" id="SSF141571">
    <property type="entry name" value="Pentapeptide repeat-like"/>
    <property type="match status" value="1"/>
</dbReference>
<dbReference type="RefSeq" id="WP_182662328.1">
    <property type="nucleotide sequence ID" value="NZ_JACIVI010000001.1"/>
</dbReference>
<dbReference type="Pfam" id="PF00805">
    <property type="entry name" value="Pentapeptide"/>
    <property type="match status" value="2"/>
</dbReference>
<dbReference type="AlphaFoldDB" id="A0A839HI33"/>
<organism evidence="1 2">
    <name type="scientific">Aquariibacter albus</name>
    <dbReference type="NCBI Taxonomy" id="2759899"/>
    <lineage>
        <taxon>Bacteria</taxon>
        <taxon>Pseudomonadati</taxon>
        <taxon>Pseudomonadota</taxon>
        <taxon>Betaproteobacteria</taxon>
        <taxon>Burkholderiales</taxon>
        <taxon>Sphaerotilaceae</taxon>
        <taxon>Aquariibacter</taxon>
    </lineage>
</organism>
<keyword evidence="2" id="KW-1185">Reference proteome</keyword>
<dbReference type="PANTHER" id="PTHR14136">
    <property type="entry name" value="BTB_POZ DOMAIN-CONTAINING PROTEIN KCTD9"/>
    <property type="match status" value="1"/>
</dbReference>
<reference evidence="1 2" key="1">
    <citation type="submission" date="2020-08" db="EMBL/GenBank/DDBJ databases">
        <title>Aquariorum lacteus gen. nov., sp. nov., a new member of the family Comamonadaceae, isolated from freshwater aquarium.</title>
        <authorList>
            <person name="Chun S.-J."/>
        </authorList>
    </citation>
    <scope>NUCLEOTIDE SEQUENCE [LARGE SCALE GENOMIC DNA]</scope>
    <source>
        <strain evidence="1 2">SJAQ100</strain>
    </source>
</reference>
<dbReference type="InterPro" id="IPR051082">
    <property type="entry name" value="Pentapeptide-BTB/POZ_domain"/>
</dbReference>
<evidence type="ECO:0000313" key="1">
    <source>
        <dbReference type="EMBL" id="MBB1161493.1"/>
    </source>
</evidence>
<evidence type="ECO:0000313" key="2">
    <source>
        <dbReference type="Proteomes" id="UP000586093"/>
    </source>
</evidence>
<dbReference type="PANTHER" id="PTHR14136:SF17">
    <property type="entry name" value="BTB_POZ DOMAIN-CONTAINING PROTEIN KCTD9"/>
    <property type="match status" value="1"/>
</dbReference>
<comment type="caution">
    <text evidence="1">The sequence shown here is derived from an EMBL/GenBank/DDBJ whole genome shotgun (WGS) entry which is preliminary data.</text>
</comment>
<name>A0A839HI33_9BURK</name>
<dbReference type="Gene3D" id="2.160.20.80">
    <property type="entry name" value="E3 ubiquitin-protein ligase SopA"/>
    <property type="match status" value="1"/>
</dbReference>
<protein>
    <submittedName>
        <fullName evidence="1">Pentapeptide repeat-containing protein</fullName>
    </submittedName>
</protein>
<dbReference type="EMBL" id="JACIVI010000001">
    <property type="protein sequence ID" value="MBB1161493.1"/>
    <property type="molecule type" value="Genomic_DNA"/>
</dbReference>